<organism evidence="5 6">
    <name type="scientific">Candidatus Sysuiplasma superficiale</name>
    <dbReference type="NCBI Taxonomy" id="2823368"/>
    <lineage>
        <taxon>Archaea</taxon>
        <taxon>Methanobacteriati</taxon>
        <taxon>Thermoplasmatota</taxon>
        <taxon>Thermoplasmata</taxon>
        <taxon>Candidatus Sysuiplasmatales</taxon>
        <taxon>Candidatus Sysuiplasmataceae</taxon>
        <taxon>Candidatus Sysuiplasma</taxon>
    </lineage>
</organism>
<dbReference type="PROSITE" id="PS00095">
    <property type="entry name" value="C5_MTASE_2"/>
    <property type="match status" value="1"/>
</dbReference>
<comment type="caution">
    <text evidence="5">The sequence shown here is derived from an EMBL/GenBank/DDBJ whole genome shotgun (WGS) entry which is preliminary data.</text>
</comment>
<protein>
    <recommendedName>
        <fullName evidence="1">DNA (cytosine-5-)-methyltransferase</fullName>
        <ecNumber evidence="1">2.1.1.37</ecNumber>
    </recommendedName>
</protein>
<dbReference type="GO" id="GO:0032259">
    <property type="term" value="P:methylation"/>
    <property type="evidence" value="ECO:0007669"/>
    <property type="project" value="UniProtKB-KW"/>
</dbReference>
<dbReference type="PANTHER" id="PTHR10629:SF52">
    <property type="entry name" value="DNA (CYTOSINE-5)-METHYLTRANSFERASE 1"/>
    <property type="match status" value="1"/>
</dbReference>
<dbReference type="InterPro" id="IPR031303">
    <property type="entry name" value="C5_meth_CS"/>
</dbReference>
<dbReference type="Pfam" id="PF00145">
    <property type="entry name" value="DNA_methylase"/>
    <property type="match status" value="2"/>
</dbReference>
<dbReference type="Proteomes" id="UP000716004">
    <property type="component" value="Unassembled WGS sequence"/>
</dbReference>
<dbReference type="GO" id="GO:0003886">
    <property type="term" value="F:DNA (cytosine-5-)-methyltransferase activity"/>
    <property type="evidence" value="ECO:0007669"/>
    <property type="project" value="UniProtKB-EC"/>
</dbReference>
<gene>
    <name evidence="5" type="ORF">J9259_07470</name>
</gene>
<dbReference type="EMBL" id="JAGVSJ010000022">
    <property type="protein sequence ID" value="MBX8632336.1"/>
    <property type="molecule type" value="Genomic_DNA"/>
</dbReference>
<evidence type="ECO:0000313" key="6">
    <source>
        <dbReference type="Proteomes" id="UP000716004"/>
    </source>
</evidence>
<dbReference type="InterPro" id="IPR001525">
    <property type="entry name" value="C5_MeTfrase"/>
</dbReference>
<dbReference type="GO" id="GO:0003677">
    <property type="term" value="F:DNA binding"/>
    <property type="evidence" value="ECO:0007669"/>
    <property type="project" value="TreeGrafter"/>
</dbReference>
<dbReference type="PRINTS" id="PR00105">
    <property type="entry name" value="C5METTRFRASE"/>
</dbReference>
<name>A0A8J7YQ91_9ARCH</name>
<dbReference type="AlphaFoldDB" id="A0A8J7YQ91"/>
<sequence>MNPIESADLFAGGGGTSDGLVQAAMEMNREVNLVAINHDKTALATHQLNHPWAKHLLTEVEAVKPSEAVPEGRLDILVASPECIYHSRALGGKPKNDQSRSSAWYLERWIKDLEVKNILVENVPEFIEWGPLDQHGMPIRKRRGDTFRLWVYMFKKHGYNVDWKILNAADYGDPTTRKRLFVRAAFGNTPISWPEPTHGRAEEKGRQKWVGARDVIDWSLRGKSIFDRKKPLSQNTLKRIVAGLNKFSSPELKPFIVLLEHSLLKPENRIRDIDLPLPTVTGARGGAIALAEPFLLPVEGFYRGNTPKSIEDPIGTVTQRGYGSLVSSFIYQANNNATGHGLDEPLPTITTTYSKLGKIDAFILGQASGGAPGSMHDPVQPHALIEPFLISYYGKGGSNEVASPVPTVSTKDRFALIQPEVMINGTAFKMEILYRMLTPRELASAMSFPKEYQFVGNRTQVVRQIGNAVAVGVAKSLVLSMLSPGNNHLVGGI</sequence>
<evidence type="ECO:0000256" key="3">
    <source>
        <dbReference type="ARBA" id="ARBA00022679"/>
    </source>
</evidence>
<accession>A0A8J7YQ91</accession>
<dbReference type="GO" id="GO:0044027">
    <property type="term" value="P:negative regulation of gene expression via chromosomal CpG island methylation"/>
    <property type="evidence" value="ECO:0007669"/>
    <property type="project" value="TreeGrafter"/>
</dbReference>
<reference evidence="5" key="1">
    <citation type="submission" date="2021-04" db="EMBL/GenBank/DDBJ databases">
        <title>Genomic insights into ecological role and evolution of a novel Thermoplasmata order Candidatus Sysuiplasmatales.</title>
        <authorList>
            <person name="Yuan Y."/>
        </authorList>
    </citation>
    <scope>NUCLEOTIDE SEQUENCE</scope>
    <source>
        <strain evidence="5">YP2-bin.285</strain>
    </source>
</reference>
<dbReference type="InterPro" id="IPR050390">
    <property type="entry name" value="C5-Methyltransferase"/>
</dbReference>
<evidence type="ECO:0000256" key="4">
    <source>
        <dbReference type="ARBA" id="ARBA00022691"/>
    </source>
</evidence>
<proteinExistence type="predicted"/>
<dbReference type="InterPro" id="IPR029063">
    <property type="entry name" value="SAM-dependent_MTases_sf"/>
</dbReference>
<keyword evidence="4" id="KW-0949">S-adenosyl-L-methionine</keyword>
<dbReference type="Gene3D" id="3.90.120.10">
    <property type="entry name" value="DNA Methylase, subunit A, domain 2"/>
    <property type="match status" value="1"/>
</dbReference>
<evidence type="ECO:0000256" key="2">
    <source>
        <dbReference type="ARBA" id="ARBA00022603"/>
    </source>
</evidence>
<dbReference type="EC" id="2.1.1.37" evidence="1"/>
<evidence type="ECO:0000313" key="5">
    <source>
        <dbReference type="EMBL" id="MBX8632336.1"/>
    </source>
</evidence>
<dbReference type="SUPFAM" id="SSF53335">
    <property type="entry name" value="S-adenosyl-L-methionine-dependent methyltransferases"/>
    <property type="match status" value="1"/>
</dbReference>
<evidence type="ECO:0000256" key="1">
    <source>
        <dbReference type="ARBA" id="ARBA00011975"/>
    </source>
</evidence>
<dbReference type="PANTHER" id="PTHR10629">
    <property type="entry name" value="CYTOSINE-SPECIFIC METHYLTRANSFERASE"/>
    <property type="match status" value="1"/>
</dbReference>
<keyword evidence="2 5" id="KW-0489">Methyltransferase</keyword>
<dbReference type="PROSITE" id="PS51679">
    <property type="entry name" value="SAM_MT_C5"/>
    <property type="match status" value="1"/>
</dbReference>
<keyword evidence="3" id="KW-0808">Transferase</keyword>
<dbReference type="Gene3D" id="3.40.50.150">
    <property type="entry name" value="Vaccinia Virus protein VP39"/>
    <property type="match status" value="1"/>
</dbReference>